<evidence type="ECO:0000256" key="5">
    <source>
        <dbReference type="PROSITE-ProRule" id="PRU00169"/>
    </source>
</evidence>
<dbReference type="PROSITE" id="PS50110">
    <property type="entry name" value="RESPONSE_REGULATORY"/>
    <property type="match status" value="1"/>
</dbReference>
<evidence type="ECO:0000259" key="8">
    <source>
        <dbReference type="PROSITE" id="PS50113"/>
    </source>
</evidence>
<dbReference type="RefSeq" id="WP_227777201.1">
    <property type="nucleotide sequence ID" value="NZ_BAABKX010000026.1"/>
</dbReference>
<dbReference type="Proteomes" id="UP001501729">
    <property type="component" value="Unassembled WGS sequence"/>
</dbReference>
<comment type="caution">
    <text evidence="9">The sequence shown here is derived from an EMBL/GenBank/DDBJ whole genome shotgun (WGS) entry which is preliminary data.</text>
</comment>
<dbReference type="InterPro" id="IPR000700">
    <property type="entry name" value="PAS-assoc_C"/>
</dbReference>
<dbReference type="InterPro" id="IPR013656">
    <property type="entry name" value="PAS_4"/>
</dbReference>
<dbReference type="PROSITE" id="PS50112">
    <property type="entry name" value="PAS"/>
    <property type="match status" value="3"/>
</dbReference>
<evidence type="ECO:0000313" key="10">
    <source>
        <dbReference type="Proteomes" id="UP001501729"/>
    </source>
</evidence>
<dbReference type="SUPFAM" id="SSF52172">
    <property type="entry name" value="CheY-like"/>
    <property type="match status" value="1"/>
</dbReference>
<feature type="domain" description="PAC" evidence="8">
    <location>
        <begin position="346"/>
        <end position="398"/>
    </location>
</feature>
<dbReference type="SUPFAM" id="SSF55785">
    <property type="entry name" value="PYP-like sensor domain (PAS domain)"/>
    <property type="match status" value="3"/>
</dbReference>
<dbReference type="CDD" id="cd00130">
    <property type="entry name" value="PAS"/>
    <property type="match status" value="3"/>
</dbReference>
<dbReference type="InterPro" id="IPR011006">
    <property type="entry name" value="CheY-like_superfamily"/>
</dbReference>
<evidence type="ECO:0008006" key="11">
    <source>
        <dbReference type="Google" id="ProtNLM"/>
    </source>
</evidence>
<evidence type="ECO:0000256" key="2">
    <source>
        <dbReference type="ARBA" id="ARBA00022777"/>
    </source>
</evidence>
<dbReference type="NCBIfam" id="TIGR00229">
    <property type="entry name" value="sensory_box"/>
    <property type="match status" value="3"/>
</dbReference>
<dbReference type="InterPro" id="IPR013767">
    <property type="entry name" value="PAS_fold"/>
</dbReference>
<dbReference type="SMART" id="SM00086">
    <property type="entry name" value="PAC"/>
    <property type="match status" value="3"/>
</dbReference>
<dbReference type="Pfam" id="PF04967">
    <property type="entry name" value="HTH_10"/>
    <property type="match status" value="1"/>
</dbReference>
<dbReference type="GO" id="GO:0016301">
    <property type="term" value="F:kinase activity"/>
    <property type="evidence" value="ECO:0007669"/>
    <property type="project" value="UniProtKB-KW"/>
</dbReference>
<feature type="domain" description="PAS" evidence="7">
    <location>
        <begin position="151"/>
        <end position="221"/>
    </location>
</feature>
<keyword evidence="3" id="KW-0805">Transcription regulation</keyword>
<dbReference type="Pfam" id="PF13185">
    <property type="entry name" value="GAF_2"/>
    <property type="match status" value="1"/>
</dbReference>
<feature type="domain" description="PAC" evidence="8">
    <location>
        <begin position="476"/>
        <end position="527"/>
    </location>
</feature>
<dbReference type="Pfam" id="PF15915">
    <property type="entry name" value="BAT"/>
    <property type="match status" value="1"/>
</dbReference>
<dbReference type="Gene3D" id="3.30.450.20">
    <property type="entry name" value="PAS domain"/>
    <property type="match status" value="3"/>
</dbReference>
<evidence type="ECO:0000259" key="7">
    <source>
        <dbReference type="PROSITE" id="PS50112"/>
    </source>
</evidence>
<dbReference type="InterPro" id="IPR031803">
    <property type="entry name" value="BAT_GAF/HTH-assoc"/>
</dbReference>
<dbReference type="InterPro" id="IPR001610">
    <property type="entry name" value="PAC"/>
</dbReference>
<evidence type="ECO:0000256" key="4">
    <source>
        <dbReference type="ARBA" id="ARBA00023163"/>
    </source>
</evidence>
<name>A0AAV3UQP1_9EURY</name>
<feature type="domain" description="Response regulatory" evidence="6">
    <location>
        <begin position="22"/>
        <end position="134"/>
    </location>
</feature>
<dbReference type="Pfam" id="PF13426">
    <property type="entry name" value="PAS_9"/>
    <property type="match status" value="1"/>
</dbReference>
<keyword evidence="5" id="KW-0597">Phosphoprotein</keyword>
<feature type="domain" description="PAS" evidence="7">
    <location>
        <begin position="395"/>
        <end position="470"/>
    </location>
</feature>
<evidence type="ECO:0000313" key="9">
    <source>
        <dbReference type="EMBL" id="GAA5063382.1"/>
    </source>
</evidence>
<keyword evidence="10" id="KW-1185">Reference proteome</keyword>
<keyword evidence="4" id="KW-0804">Transcription</keyword>
<dbReference type="Pfam" id="PF00989">
    <property type="entry name" value="PAS"/>
    <property type="match status" value="1"/>
</dbReference>
<dbReference type="GO" id="GO:0006355">
    <property type="term" value="P:regulation of DNA-templated transcription"/>
    <property type="evidence" value="ECO:0007669"/>
    <property type="project" value="InterPro"/>
</dbReference>
<dbReference type="AlphaFoldDB" id="A0AAV3UQP1"/>
<keyword evidence="1" id="KW-0808">Transferase</keyword>
<dbReference type="GO" id="GO:0000160">
    <property type="term" value="P:phosphorelay signal transduction system"/>
    <property type="evidence" value="ECO:0007669"/>
    <property type="project" value="InterPro"/>
</dbReference>
<dbReference type="InterPro" id="IPR007050">
    <property type="entry name" value="HTH_bacterioopsin"/>
</dbReference>
<dbReference type="SMART" id="SM00065">
    <property type="entry name" value="GAF"/>
    <property type="match status" value="1"/>
</dbReference>
<dbReference type="InterPro" id="IPR035965">
    <property type="entry name" value="PAS-like_dom_sf"/>
</dbReference>
<keyword evidence="2" id="KW-0418">Kinase</keyword>
<dbReference type="PANTHER" id="PTHR34236:SF1">
    <property type="entry name" value="DIMETHYL SULFOXIDE REDUCTASE TRANSCRIPTIONAL ACTIVATOR"/>
    <property type="match status" value="1"/>
</dbReference>
<dbReference type="Pfam" id="PF08448">
    <property type="entry name" value="PAS_4"/>
    <property type="match status" value="1"/>
</dbReference>
<feature type="modified residue" description="4-aspartylphosphate" evidence="5">
    <location>
        <position position="71"/>
    </location>
</feature>
<evidence type="ECO:0000256" key="3">
    <source>
        <dbReference type="ARBA" id="ARBA00023015"/>
    </source>
</evidence>
<dbReference type="Gene3D" id="3.40.50.2300">
    <property type="match status" value="1"/>
</dbReference>
<evidence type="ECO:0000259" key="6">
    <source>
        <dbReference type="PROSITE" id="PS50110"/>
    </source>
</evidence>
<organism evidence="9 10">
    <name type="scientific">Haladaptatus pallidirubidus</name>
    <dbReference type="NCBI Taxonomy" id="1008152"/>
    <lineage>
        <taxon>Archaea</taxon>
        <taxon>Methanobacteriati</taxon>
        <taxon>Methanobacteriota</taxon>
        <taxon>Stenosarchaea group</taxon>
        <taxon>Halobacteria</taxon>
        <taxon>Halobacteriales</taxon>
        <taxon>Haladaptataceae</taxon>
        <taxon>Haladaptatus</taxon>
    </lineage>
</organism>
<reference evidence="9 10" key="1">
    <citation type="journal article" date="2019" name="Int. J. Syst. Evol. Microbiol.">
        <title>The Global Catalogue of Microorganisms (GCM) 10K type strain sequencing project: providing services to taxonomists for standard genome sequencing and annotation.</title>
        <authorList>
            <consortium name="The Broad Institute Genomics Platform"/>
            <consortium name="The Broad Institute Genome Sequencing Center for Infectious Disease"/>
            <person name="Wu L."/>
            <person name="Ma J."/>
        </authorList>
    </citation>
    <scope>NUCLEOTIDE SEQUENCE [LARGE SCALE GENOMIC DNA]</scope>
    <source>
        <strain evidence="9 10">JCM 17504</strain>
    </source>
</reference>
<dbReference type="GeneID" id="68615908"/>
<protein>
    <recommendedName>
        <fullName evidence="11">PAS domain S-box-containing protein</fullName>
    </recommendedName>
</protein>
<dbReference type="Gene3D" id="3.30.450.40">
    <property type="match status" value="1"/>
</dbReference>
<dbReference type="PROSITE" id="PS50113">
    <property type="entry name" value="PAC"/>
    <property type="match status" value="2"/>
</dbReference>
<dbReference type="PANTHER" id="PTHR34236">
    <property type="entry name" value="DIMETHYL SULFOXIDE REDUCTASE TRANSCRIPTIONAL ACTIVATOR"/>
    <property type="match status" value="1"/>
</dbReference>
<dbReference type="SUPFAM" id="SSF55781">
    <property type="entry name" value="GAF domain-like"/>
    <property type="match status" value="1"/>
</dbReference>
<dbReference type="SMART" id="SM00091">
    <property type="entry name" value="PAS"/>
    <property type="match status" value="3"/>
</dbReference>
<dbReference type="InterPro" id="IPR003018">
    <property type="entry name" value="GAF"/>
</dbReference>
<dbReference type="InterPro" id="IPR029016">
    <property type="entry name" value="GAF-like_dom_sf"/>
</dbReference>
<gene>
    <name evidence="9" type="ORF">GCM10025751_51780</name>
</gene>
<evidence type="ECO:0000256" key="1">
    <source>
        <dbReference type="ARBA" id="ARBA00022679"/>
    </source>
</evidence>
<dbReference type="EMBL" id="BAABKX010000026">
    <property type="protein sequence ID" value="GAA5063382.1"/>
    <property type="molecule type" value="Genomic_DNA"/>
</dbReference>
<dbReference type="InterPro" id="IPR000014">
    <property type="entry name" value="PAS"/>
</dbReference>
<sequence>MTVKPTDKPLRESFLEATETIQALIIADTATAFNNLTQVLEREHDILTTTVSDTVDALTYLNDQVDCVIVDHHATDSGGLSSLEAIRAAYPDLTIVFFHENETSAAAALQAGADHCIRRDEGQTTAQASHVAAVLRRELQRRHAERTAENKTVFVRGALDALDDVSFVFDLTGEIVHWNGNLTEISGYTDEEIANMTPLEFVAEKDTESVAAAIGRTISEGQAKEDADLVTKSGEYCPFGFAFKLLEDNGNAIGICGIARDVTDRNHREEVPNRHKQIVEAMGDGVYALDADERFEMVNDAFVSMTGYSREELLGEHISLLTEEADIENGRAVVRELLHSDKRTIATYEITVHTAADVQFPCEIALTLRFDEIGTFSGTMGVVRDVTDRNARNEELERYETIVETVPVGVFVLSEDGTILAGNDNAWTMVGYTADKLVDEPFLTLVEAGIVNEKEVEEYVELVRNLLSSETDRETGAIEATITSADGQTKTYLAHISLLPYEEEFRGTVGVFQDITERKQRERALQRQAEQLQTTNRINEIIRDVNQALVRASTREEIEQAVCANLAGEGAYRFAWIGKQNIAEERVDPQEWAGIEDGYLDSRPSSKVRNDDDVTAETALETGEIQVVQSIAENPASLSWREAALKRGYESAVAIPLVYQERPYGVLCVYSPRPNGFDETEREVLTEFGETIAYAFSSAERRRALISDTVIELEFALHDRDIFTIDLTARSDCQVTLDGIVERSDGSLVEFVTITGTNPETVLELAADRGDLEASLVSKNENESVFQLVSEESSSTVSLADMGGIIREGIAENGEGRLVFELPQDANVRAIVEAITDRYPDTELLAQRERERTSTRGAEFRAMLDNALTDRQNEVLKTAYLSGFFEWPRDKKGDEIAASLDISGATFHEHIRTGQRKLLESFYESASTGGS</sequence>
<dbReference type="Pfam" id="PF00072">
    <property type="entry name" value="Response_reg"/>
    <property type="match status" value="1"/>
</dbReference>
<accession>A0AAV3UQP1</accession>
<proteinExistence type="predicted"/>
<dbReference type="InterPro" id="IPR001789">
    <property type="entry name" value="Sig_transdc_resp-reg_receiver"/>
</dbReference>
<feature type="domain" description="PAS" evidence="7">
    <location>
        <begin position="271"/>
        <end position="341"/>
    </location>
</feature>